<dbReference type="AlphaFoldDB" id="A0A1Q5TSJ5"/>
<evidence type="ECO:0000313" key="2">
    <source>
        <dbReference type="Proteomes" id="UP000186955"/>
    </source>
</evidence>
<gene>
    <name evidence="1" type="ORF">PENSUB_6906</name>
</gene>
<protein>
    <submittedName>
        <fullName evidence="1">Uncharacterized protein</fullName>
    </submittedName>
</protein>
<dbReference type="Proteomes" id="UP000186955">
    <property type="component" value="Unassembled WGS sequence"/>
</dbReference>
<accession>A0A1Q5TSJ5</accession>
<proteinExistence type="predicted"/>
<evidence type="ECO:0000313" key="1">
    <source>
        <dbReference type="EMBL" id="OKP03202.1"/>
    </source>
</evidence>
<reference evidence="1 2" key="1">
    <citation type="submission" date="2016-10" db="EMBL/GenBank/DDBJ databases">
        <title>Genome sequence of the ascomycete fungus Penicillium subrubescens.</title>
        <authorList>
            <person name="De Vries R.P."/>
            <person name="Peng M."/>
            <person name="Dilokpimol A."/>
            <person name="Hilden K."/>
            <person name="Makela M.R."/>
            <person name="Grigoriev I."/>
            <person name="Riley R."/>
            <person name="Granchi Z."/>
        </authorList>
    </citation>
    <scope>NUCLEOTIDE SEQUENCE [LARGE SCALE GENOMIC DNA]</scope>
    <source>
        <strain evidence="1 2">CBS 132785</strain>
    </source>
</reference>
<sequence length="94" mass="10610">MTQANEQLARELLQSQKTTLATCLASRHVVSLRIFPGYVGDWMPADDLRRKDAIMERFELDRQSFQPFLEGHSGYLSIIVPDLDLADQAAESEG</sequence>
<dbReference type="EMBL" id="MNBE01000619">
    <property type="protein sequence ID" value="OKP03202.1"/>
    <property type="molecule type" value="Genomic_DNA"/>
</dbReference>
<comment type="caution">
    <text evidence="1">The sequence shown here is derived from an EMBL/GenBank/DDBJ whole genome shotgun (WGS) entry which is preliminary data.</text>
</comment>
<keyword evidence="2" id="KW-1185">Reference proteome</keyword>
<name>A0A1Q5TSJ5_9EURO</name>
<organism evidence="1 2">
    <name type="scientific">Penicillium subrubescens</name>
    <dbReference type="NCBI Taxonomy" id="1316194"/>
    <lineage>
        <taxon>Eukaryota</taxon>
        <taxon>Fungi</taxon>
        <taxon>Dikarya</taxon>
        <taxon>Ascomycota</taxon>
        <taxon>Pezizomycotina</taxon>
        <taxon>Eurotiomycetes</taxon>
        <taxon>Eurotiomycetidae</taxon>
        <taxon>Eurotiales</taxon>
        <taxon>Aspergillaceae</taxon>
        <taxon>Penicillium</taxon>
    </lineage>
</organism>